<evidence type="ECO:0000256" key="2">
    <source>
        <dbReference type="ARBA" id="ARBA00022512"/>
    </source>
</evidence>
<dbReference type="Pfam" id="PF00746">
    <property type="entry name" value="Gram_pos_anchor"/>
    <property type="match status" value="1"/>
</dbReference>
<evidence type="ECO:0000259" key="9">
    <source>
        <dbReference type="PROSITE" id="PS50847"/>
    </source>
</evidence>
<keyword evidence="8" id="KW-0812">Transmembrane</keyword>
<proteinExistence type="predicted"/>
<sequence length="552" mass="60406">MKGQKNEISKIGAIFLGTALVFQTPFQVFATSLNGEEQVKKEATVPKISVNKQALTATSDLEQTVGEEITKTIHLQDQALPNSEWGSYISDVKVTLSNMNGISYDVKYGPLSEDGTHYQYADIILSGTPTKAGTGSISLEYYDGAGNGGVFNYSVNTKSKTTIQYVDGDGNKLAEDTVKTGDLNTAYTSEPKTIDGYEVDETKLPSNQNGQFAETNQTVTYTYSKTKSEVNKGTVGISFYAPDGSRRELKSALDLSYAYPDGVPSDTVTFGDLAKNTTYKDLRNTPEAPTILWNDLLHYMVDYMNGDIDAAQFEEAVGLTPANFDLDYITRNFEGYKFDEAMYQENLSKLVTFEQDGDQVYLQVPFKKVEVGADITVKYVDTEGNELASVETLSGNVDVNYTSEAKTIDGWTLKETPNNATGVFSKEAQTVTYVYEKNDDTDVTPAPDNSADTNDETNSSDNTSTTDDTNNRKATDDNSNSTVKEEAQPQVKSPKAEKVTTQEKASNKITTQPKESLPKTGDNVLESSLLVGLGILLLGGLFVFLHRTKKVK</sequence>
<dbReference type="InterPro" id="IPR019931">
    <property type="entry name" value="LPXTG_anchor"/>
</dbReference>
<keyword evidence="8" id="KW-0472">Membrane</keyword>
<comment type="caution">
    <text evidence="10">The sequence shown here is derived from an EMBL/GenBank/DDBJ whole genome shotgun (WGS) entry which is preliminary data.</text>
</comment>
<keyword evidence="2" id="KW-0134">Cell wall</keyword>
<feature type="domain" description="Gram-positive cocci surface proteins LPxTG" evidence="9">
    <location>
        <begin position="517"/>
        <end position="552"/>
    </location>
</feature>
<dbReference type="Gene3D" id="3.10.20.320">
    <property type="entry name" value="Putative peptidoglycan bound protein (lpxtg motif)"/>
    <property type="match status" value="2"/>
</dbReference>
<evidence type="ECO:0000313" key="11">
    <source>
        <dbReference type="Proteomes" id="UP000558070"/>
    </source>
</evidence>
<feature type="compositionally biased region" description="Polar residues" evidence="7">
    <location>
        <begin position="502"/>
        <end position="514"/>
    </location>
</feature>
<evidence type="ECO:0000256" key="5">
    <source>
        <dbReference type="ARBA" id="ARBA00022737"/>
    </source>
</evidence>
<name>A0A7X1DDB5_9LIST</name>
<keyword evidence="5" id="KW-0677">Repeat</keyword>
<dbReference type="EMBL" id="JAARZO010000001">
    <property type="protein sequence ID" value="MBC2286101.1"/>
    <property type="molecule type" value="Genomic_DNA"/>
</dbReference>
<dbReference type="PROSITE" id="PS50847">
    <property type="entry name" value="GRAM_POS_ANCHORING"/>
    <property type="match status" value="1"/>
</dbReference>
<comment type="subcellular location">
    <subcellularLocation>
        <location evidence="1">Secreted</location>
        <location evidence="1">Cell wall</location>
        <topology evidence="1">Peptidoglycan-anchor</topology>
    </subcellularLocation>
</comment>
<dbReference type="Proteomes" id="UP000558070">
    <property type="component" value="Unassembled WGS sequence"/>
</dbReference>
<evidence type="ECO:0000256" key="4">
    <source>
        <dbReference type="ARBA" id="ARBA00022729"/>
    </source>
</evidence>
<keyword evidence="8" id="KW-1133">Transmembrane helix</keyword>
<accession>A0A7X1DDB5</accession>
<evidence type="ECO:0000256" key="6">
    <source>
        <dbReference type="ARBA" id="ARBA00023088"/>
    </source>
</evidence>
<keyword evidence="3" id="KW-0964">Secreted</keyword>
<feature type="transmembrane region" description="Helical" evidence="8">
    <location>
        <begin position="524"/>
        <end position="545"/>
    </location>
</feature>
<dbReference type="InterPro" id="IPR009459">
    <property type="entry name" value="MucBP_dom"/>
</dbReference>
<gene>
    <name evidence="10" type="ORF">HCB47_00420</name>
</gene>
<evidence type="ECO:0000256" key="8">
    <source>
        <dbReference type="SAM" id="Phobius"/>
    </source>
</evidence>
<feature type="region of interest" description="Disordered" evidence="7">
    <location>
        <begin position="437"/>
        <end position="521"/>
    </location>
</feature>
<dbReference type="RefSeq" id="WP_185607588.1">
    <property type="nucleotide sequence ID" value="NZ_JAARZO010000001.1"/>
</dbReference>
<keyword evidence="6" id="KW-0572">Peptidoglycan-anchor</keyword>
<evidence type="ECO:0000256" key="3">
    <source>
        <dbReference type="ARBA" id="ARBA00022525"/>
    </source>
</evidence>
<evidence type="ECO:0000256" key="1">
    <source>
        <dbReference type="ARBA" id="ARBA00004168"/>
    </source>
</evidence>
<evidence type="ECO:0000256" key="7">
    <source>
        <dbReference type="SAM" id="MobiDB-lite"/>
    </source>
</evidence>
<feature type="compositionally biased region" description="Low complexity" evidence="7">
    <location>
        <begin position="448"/>
        <end position="468"/>
    </location>
</feature>
<keyword evidence="4" id="KW-0732">Signal</keyword>
<dbReference type="NCBIfam" id="TIGR01167">
    <property type="entry name" value="LPXTG_anchor"/>
    <property type="match status" value="1"/>
</dbReference>
<dbReference type="AlphaFoldDB" id="A0A7X1DDB5"/>
<evidence type="ECO:0000313" key="10">
    <source>
        <dbReference type="EMBL" id="MBC2286101.1"/>
    </source>
</evidence>
<reference evidence="10 11" key="1">
    <citation type="submission" date="2020-03" db="EMBL/GenBank/DDBJ databases">
        <title>Soil Listeria distribution.</title>
        <authorList>
            <person name="Liao J."/>
            <person name="Wiedmann M."/>
        </authorList>
    </citation>
    <scope>NUCLEOTIDE SEQUENCE [LARGE SCALE GENOMIC DNA]</scope>
    <source>
        <strain evidence="10 11">FSL L7-0072</strain>
    </source>
</reference>
<protein>
    <submittedName>
        <fullName evidence="10">MucBP domain-containing protein</fullName>
    </submittedName>
</protein>
<organism evidence="10 11">
    <name type="scientific">Listeria farberi</name>
    <dbReference type="NCBI Taxonomy" id="2713500"/>
    <lineage>
        <taxon>Bacteria</taxon>
        <taxon>Bacillati</taxon>
        <taxon>Bacillota</taxon>
        <taxon>Bacilli</taxon>
        <taxon>Bacillales</taxon>
        <taxon>Listeriaceae</taxon>
        <taxon>Listeria</taxon>
    </lineage>
</organism>
<dbReference type="Pfam" id="PF06458">
    <property type="entry name" value="MucBP"/>
    <property type="match status" value="2"/>
</dbReference>